<evidence type="ECO:0000313" key="4">
    <source>
        <dbReference type="EMBL" id="KIJ12104.1"/>
    </source>
</evidence>
<name>A0A0C9STI1_PAXIN</name>
<protein>
    <recommendedName>
        <fullName evidence="6">WD40 repeat-like protein</fullName>
    </recommendedName>
</protein>
<dbReference type="AlphaFoldDB" id="A0A0C9STI1"/>
<keyword evidence="1 3" id="KW-0853">WD repeat</keyword>
<dbReference type="Proteomes" id="UP000053647">
    <property type="component" value="Unassembled WGS sequence"/>
</dbReference>
<proteinExistence type="predicted"/>
<evidence type="ECO:0000256" key="2">
    <source>
        <dbReference type="ARBA" id="ARBA00022737"/>
    </source>
</evidence>
<dbReference type="PROSITE" id="PS50294">
    <property type="entry name" value="WD_REPEATS_REGION"/>
    <property type="match status" value="2"/>
</dbReference>
<dbReference type="InterPro" id="IPR015943">
    <property type="entry name" value="WD40/YVTN_repeat-like_dom_sf"/>
</dbReference>
<dbReference type="SUPFAM" id="SSF50978">
    <property type="entry name" value="WD40 repeat-like"/>
    <property type="match status" value="1"/>
</dbReference>
<dbReference type="Gene3D" id="2.130.10.10">
    <property type="entry name" value="YVTN repeat-like/Quinoprotein amine dehydrogenase"/>
    <property type="match status" value="2"/>
</dbReference>
<dbReference type="PANTHER" id="PTHR19848:SF8">
    <property type="entry name" value="F-BOX AND WD REPEAT DOMAIN CONTAINING 7"/>
    <property type="match status" value="1"/>
</dbReference>
<reference evidence="4 5" key="1">
    <citation type="submission" date="2014-06" db="EMBL/GenBank/DDBJ databases">
        <authorList>
            <consortium name="DOE Joint Genome Institute"/>
            <person name="Kuo A."/>
            <person name="Kohler A."/>
            <person name="Nagy L.G."/>
            <person name="Floudas D."/>
            <person name="Copeland A."/>
            <person name="Barry K.W."/>
            <person name="Cichocki N."/>
            <person name="Veneault-Fourrey C."/>
            <person name="LaButti K."/>
            <person name="Lindquist E.A."/>
            <person name="Lipzen A."/>
            <person name="Lundell T."/>
            <person name="Morin E."/>
            <person name="Murat C."/>
            <person name="Sun H."/>
            <person name="Tunlid A."/>
            <person name="Henrissat B."/>
            <person name="Grigoriev I.V."/>
            <person name="Hibbett D.S."/>
            <person name="Martin F."/>
            <person name="Nordberg H.P."/>
            <person name="Cantor M.N."/>
            <person name="Hua S.X."/>
        </authorList>
    </citation>
    <scope>NUCLEOTIDE SEQUENCE [LARGE SCALE GENOMIC DNA]</scope>
    <source>
        <strain evidence="4 5">ATCC 200175</strain>
    </source>
</reference>
<dbReference type="PANTHER" id="PTHR19848">
    <property type="entry name" value="WD40 REPEAT PROTEIN"/>
    <property type="match status" value="1"/>
</dbReference>
<dbReference type="SMART" id="SM00320">
    <property type="entry name" value="WD40"/>
    <property type="match status" value="5"/>
</dbReference>
<feature type="repeat" description="WD" evidence="3">
    <location>
        <begin position="216"/>
        <end position="248"/>
    </location>
</feature>
<gene>
    <name evidence="4" type="ORF">PAXINDRAFT_83394</name>
</gene>
<reference evidence="5" key="2">
    <citation type="submission" date="2015-01" db="EMBL/GenBank/DDBJ databases">
        <title>Evolutionary Origins and Diversification of the Mycorrhizal Mutualists.</title>
        <authorList>
            <consortium name="DOE Joint Genome Institute"/>
            <consortium name="Mycorrhizal Genomics Consortium"/>
            <person name="Kohler A."/>
            <person name="Kuo A."/>
            <person name="Nagy L.G."/>
            <person name="Floudas D."/>
            <person name="Copeland A."/>
            <person name="Barry K.W."/>
            <person name="Cichocki N."/>
            <person name="Veneault-Fourrey C."/>
            <person name="LaButti K."/>
            <person name="Lindquist E.A."/>
            <person name="Lipzen A."/>
            <person name="Lundell T."/>
            <person name="Morin E."/>
            <person name="Murat C."/>
            <person name="Riley R."/>
            <person name="Ohm R."/>
            <person name="Sun H."/>
            <person name="Tunlid A."/>
            <person name="Henrissat B."/>
            <person name="Grigoriev I.V."/>
            <person name="Hibbett D.S."/>
            <person name="Martin F."/>
        </authorList>
    </citation>
    <scope>NUCLEOTIDE SEQUENCE [LARGE SCALE GENOMIC DNA]</scope>
    <source>
        <strain evidence="5">ATCC 200175</strain>
    </source>
</reference>
<dbReference type="Pfam" id="PF00400">
    <property type="entry name" value="WD40"/>
    <property type="match status" value="5"/>
</dbReference>
<dbReference type="OrthoDB" id="538223at2759"/>
<feature type="repeat" description="WD" evidence="3">
    <location>
        <begin position="37"/>
        <end position="69"/>
    </location>
</feature>
<dbReference type="InterPro" id="IPR036322">
    <property type="entry name" value="WD40_repeat_dom_sf"/>
</dbReference>
<evidence type="ECO:0000313" key="5">
    <source>
        <dbReference type="Proteomes" id="UP000053647"/>
    </source>
</evidence>
<dbReference type="HOGENOM" id="CLU_000288_57_33_1"/>
<dbReference type="InterPro" id="IPR001680">
    <property type="entry name" value="WD40_rpt"/>
</dbReference>
<evidence type="ECO:0008006" key="6">
    <source>
        <dbReference type="Google" id="ProtNLM"/>
    </source>
</evidence>
<dbReference type="EMBL" id="KN819368">
    <property type="protein sequence ID" value="KIJ12104.1"/>
    <property type="molecule type" value="Genomic_DNA"/>
</dbReference>
<accession>A0A0C9STI1</accession>
<sequence>NWIELSLSPSGSHLATSAWNDNTAFVFDVSTGEQIAALKHSTNVNGISYPPSGKFIATGCDDKKVYLWEAPAEDPQPKVATRNFTSGTITKQRKGTRRCHGKVYCVRYSPSGDRIASGADSVQIWNAETGSGILSIRNSSVYSVAWTADGTHVIGGREAEVTIWNSHSGEQLRTWKAHNDNWITLSLSPSGTHLATFNCTDTAFVFDVSTGEQITALKHSVDVYGIAYSPSGQFIATGCDDKKVYLWEAPAEDPPAKVSFVFVAFMHSLPNELTAYPVVRTTIFFIARCRYPNLCFPNYHS</sequence>
<dbReference type="PROSITE" id="PS50082">
    <property type="entry name" value="WD_REPEATS_2"/>
    <property type="match status" value="2"/>
</dbReference>
<keyword evidence="2" id="KW-0677">Repeat</keyword>
<evidence type="ECO:0000256" key="1">
    <source>
        <dbReference type="ARBA" id="ARBA00022574"/>
    </source>
</evidence>
<evidence type="ECO:0000256" key="3">
    <source>
        <dbReference type="PROSITE-ProRule" id="PRU00221"/>
    </source>
</evidence>
<feature type="non-terminal residue" evidence="4">
    <location>
        <position position="1"/>
    </location>
</feature>
<keyword evidence="5" id="KW-1185">Reference proteome</keyword>
<organism evidence="4 5">
    <name type="scientific">Paxillus involutus ATCC 200175</name>
    <dbReference type="NCBI Taxonomy" id="664439"/>
    <lineage>
        <taxon>Eukaryota</taxon>
        <taxon>Fungi</taxon>
        <taxon>Dikarya</taxon>
        <taxon>Basidiomycota</taxon>
        <taxon>Agaricomycotina</taxon>
        <taxon>Agaricomycetes</taxon>
        <taxon>Agaricomycetidae</taxon>
        <taxon>Boletales</taxon>
        <taxon>Paxilineae</taxon>
        <taxon>Paxillaceae</taxon>
        <taxon>Paxillus</taxon>
    </lineage>
</organism>